<dbReference type="EMBL" id="JAERQG010000002">
    <property type="protein sequence ID" value="MBL0765763.1"/>
    <property type="molecule type" value="Genomic_DNA"/>
</dbReference>
<protein>
    <submittedName>
        <fullName evidence="1">Uncharacterized protein</fullName>
    </submittedName>
</protein>
<proteinExistence type="predicted"/>
<reference evidence="1" key="1">
    <citation type="submission" date="2021-01" db="EMBL/GenBank/DDBJ databases">
        <title>Marivirga sp. nov., isolated from intertidal surface sediments.</title>
        <authorList>
            <person name="Zhang M."/>
        </authorList>
    </citation>
    <scope>NUCLEOTIDE SEQUENCE</scope>
    <source>
        <strain evidence="1">SM1354</strain>
    </source>
</reference>
<dbReference type="Proteomes" id="UP000642920">
    <property type="component" value="Unassembled WGS sequence"/>
</dbReference>
<name>A0A937ALI2_9BACT</name>
<dbReference type="RefSeq" id="WP_201921002.1">
    <property type="nucleotide sequence ID" value="NZ_JAERQG010000002.1"/>
</dbReference>
<evidence type="ECO:0000313" key="2">
    <source>
        <dbReference type="Proteomes" id="UP000642920"/>
    </source>
</evidence>
<keyword evidence="2" id="KW-1185">Reference proteome</keyword>
<dbReference type="AlphaFoldDB" id="A0A937ALI2"/>
<organism evidence="1 2">
    <name type="scientific">Marivirga atlantica</name>
    <dbReference type="NCBI Taxonomy" id="1548457"/>
    <lineage>
        <taxon>Bacteria</taxon>
        <taxon>Pseudomonadati</taxon>
        <taxon>Bacteroidota</taxon>
        <taxon>Cytophagia</taxon>
        <taxon>Cytophagales</taxon>
        <taxon>Marivirgaceae</taxon>
        <taxon>Marivirga</taxon>
    </lineage>
</organism>
<gene>
    <name evidence="1" type="ORF">JKP34_10915</name>
</gene>
<comment type="caution">
    <text evidence="1">The sequence shown here is derived from an EMBL/GenBank/DDBJ whole genome shotgun (WGS) entry which is preliminary data.</text>
</comment>
<accession>A0A937ALI2</accession>
<evidence type="ECO:0000313" key="1">
    <source>
        <dbReference type="EMBL" id="MBL0765763.1"/>
    </source>
</evidence>
<sequence>MPLTTETKEETISRINQIIAHYKGNKRNWRIGTASIQRLTLLNVQEELHYFSQDAIIANEIVFNFIAQGLQVCNMSKLHSDGIYLYR</sequence>